<evidence type="ECO:0000313" key="2">
    <source>
        <dbReference type="EMBL" id="GMT19537.1"/>
    </source>
</evidence>
<keyword evidence="1" id="KW-0175">Coiled coil</keyword>
<protein>
    <submittedName>
        <fullName evidence="2">Uncharacterized protein</fullName>
    </submittedName>
</protein>
<feature type="non-terminal residue" evidence="2">
    <location>
        <position position="1"/>
    </location>
</feature>
<feature type="coiled-coil region" evidence="1">
    <location>
        <begin position="92"/>
        <end position="126"/>
    </location>
</feature>
<dbReference type="AlphaFoldDB" id="A0AAV5VIG6"/>
<keyword evidence="3" id="KW-1185">Reference proteome</keyword>
<evidence type="ECO:0000313" key="3">
    <source>
        <dbReference type="Proteomes" id="UP001432322"/>
    </source>
</evidence>
<organism evidence="2 3">
    <name type="scientific">Pristionchus fissidentatus</name>
    <dbReference type="NCBI Taxonomy" id="1538716"/>
    <lineage>
        <taxon>Eukaryota</taxon>
        <taxon>Metazoa</taxon>
        <taxon>Ecdysozoa</taxon>
        <taxon>Nematoda</taxon>
        <taxon>Chromadorea</taxon>
        <taxon>Rhabditida</taxon>
        <taxon>Rhabditina</taxon>
        <taxon>Diplogasteromorpha</taxon>
        <taxon>Diplogasteroidea</taxon>
        <taxon>Neodiplogasteridae</taxon>
        <taxon>Pristionchus</taxon>
    </lineage>
</organism>
<dbReference type="Proteomes" id="UP001432322">
    <property type="component" value="Unassembled WGS sequence"/>
</dbReference>
<name>A0AAV5VIG6_9BILA</name>
<evidence type="ECO:0000256" key="1">
    <source>
        <dbReference type="SAM" id="Coils"/>
    </source>
</evidence>
<proteinExistence type="predicted"/>
<accession>A0AAV5VIG6</accession>
<sequence>EHPLITKDSTVYTEDALDTIFISTSSIAGLLIFRPDDMSMQFTPLPKIVDIRSVHHGIVIVADKMDQSLWAFKLDDRLWKSKSMLCEEICKMESAMEVIDGLVEKAKQTEKENENLRRQLEEAGTRQAFPTVSDVTEKKYRRMLLMFGRSNM</sequence>
<gene>
    <name evidence="2" type="ORF">PFISCL1PPCAC_10834</name>
</gene>
<reference evidence="2" key="1">
    <citation type="submission" date="2023-10" db="EMBL/GenBank/DDBJ databases">
        <title>Genome assembly of Pristionchus species.</title>
        <authorList>
            <person name="Yoshida K."/>
            <person name="Sommer R.J."/>
        </authorList>
    </citation>
    <scope>NUCLEOTIDE SEQUENCE</scope>
    <source>
        <strain evidence="2">RS5133</strain>
    </source>
</reference>
<dbReference type="EMBL" id="BTSY01000003">
    <property type="protein sequence ID" value="GMT19537.1"/>
    <property type="molecule type" value="Genomic_DNA"/>
</dbReference>
<comment type="caution">
    <text evidence="2">The sequence shown here is derived from an EMBL/GenBank/DDBJ whole genome shotgun (WGS) entry which is preliminary data.</text>
</comment>
<feature type="non-terminal residue" evidence="2">
    <location>
        <position position="152"/>
    </location>
</feature>